<proteinExistence type="predicted"/>
<dbReference type="STRING" id="455432.AWN90_13185"/>
<reference evidence="1 2" key="1">
    <citation type="submission" date="2016-04" db="EMBL/GenBank/DDBJ databases">
        <authorList>
            <person name="Evans L.H."/>
            <person name="Alamgir A."/>
            <person name="Owens N."/>
            <person name="Weber N.D."/>
            <person name="Virtaneva K."/>
            <person name="Barbian K."/>
            <person name="Babar A."/>
            <person name="Rosenke K."/>
        </authorList>
    </citation>
    <scope>NUCLEOTIDE SEQUENCE [LARGE SCALE GENOMIC DNA]</scope>
    <source>
        <strain evidence="1 2">IFM 0406</strain>
    </source>
</reference>
<sequence>MREIAATHGMDAIVTRISELHAAGNHLAADTIEYELRGSGMGGELVDSDYIVRLTRRLTAALRDDAVDETTALRLVGTLIARAAGGGGCGDGRPPRWK</sequence>
<comment type="caution">
    <text evidence="1">The sequence shown here is derived from an EMBL/GenBank/DDBJ whole genome shotgun (WGS) entry which is preliminary data.</text>
</comment>
<keyword evidence="2" id="KW-1185">Reference proteome</keyword>
<gene>
    <name evidence="1" type="ORF">AWN90_13185</name>
</gene>
<dbReference type="EMBL" id="LWGR01000021">
    <property type="protein sequence ID" value="KZM68750.1"/>
    <property type="molecule type" value="Genomic_DNA"/>
</dbReference>
<organism evidence="1 2">
    <name type="scientific">Nocardia terpenica</name>
    <dbReference type="NCBI Taxonomy" id="455432"/>
    <lineage>
        <taxon>Bacteria</taxon>
        <taxon>Bacillati</taxon>
        <taxon>Actinomycetota</taxon>
        <taxon>Actinomycetes</taxon>
        <taxon>Mycobacteriales</taxon>
        <taxon>Nocardiaceae</taxon>
        <taxon>Nocardia</taxon>
    </lineage>
</organism>
<evidence type="ECO:0000313" key="1">
    <source>
        <dbReference type="EMBL" id="KZM68750.1"/>
    </source>
</evidence>
<accession>A0A164HRP4</accession>
<protein>
    <submittedName>
        <fullName evidence="1">Uncharacterized protein</fullName>
    </submittedName>
</protein>
<dbReference type="AlphaFoldDB" id="A0A164HRP4"/>
<name>A0A164HRP4_9NOCA</name>
<evidence type="ECO:0000313" key="2">
    <source>
        <dbReference type="Proteomes" id="UP000076512"/>
    </source>
</evidence>
<dbReference type="Proteomes" id="UP000076512">
    <property type="component" value="Unassembled WGS sequence"/>
</dbReference>